<accession>A0ABY2IWS4</accession>
<proteinExistence type="predicted"/>
<evidence type="ECO:0000313" key="2">
    <source>
        <dbReference type="Proteomes" id="UP000297853"/>
    </source>
</evidence>
<evidence type="ECO:0000313" key="1">
    <source>
        <dbReference type="EMBL" id="TFC94572.1"/>
    </source>
</evidence>
<evidence type="ECO:0008006" key="3">
    <source>
        <dbReference type="Google" id="ProtNLM"/>
    </source>
</evidence>
<sequence>MTARQQLEAELRKLVPKTWKIVAYQDGLDTLDKVTLMLKQSAIEKAPAAPQGAHIVSYVLTLIDPALDAQKAEIALDASVDDLLFKLDGIQWLTWSRAEKVQFSDTNMAYDVTVEVITRKAE</sequence>
<name>A0ABY2IWS4_9MICO</name>
<comment type="caution">
    <text evidence="1">The sequence shown here is derived from an EMBL/GenBank/DDBJ whole genome shotgun (WGS) entry which is preliminary data.</text>
</comment>
<gene>
    <name evidence="1" type="ORF">E3T28_14820</name>
</gene>
<dbReference type="Proteomes" id="UP000297853">
    <property type="component" value="Unassembled WGS sequence"/>
</dbReference>
<keyword evidence="2" id="KW-1185">Reference proteome</keyword>
<organism evidence="1 2">
    <name type="scientific">Cryobacterium sinapicolor</name>
    <dbReference type="NCBI Taxonomy" id="1259236"/>
    <lineage>
        <taxon>Bacteria</taxon>
        <taxon>Bacillati</taxon>
        <taxon>Actinomycetota</taxon>
        <taxon>Actinomycetes</taxon>
        <taxon>Micrococcales</taxon>
        <taxon>Microbacteriaceae</taxon>
        <taxon>Cryobacterium</taxon>
    </lineage>
</organism>
<protein>
    <recommendedName>
        <fullName evidence="3">Phage tail protein</fullName>
    </recommendedName>
</protein>
<dbReference type="RefSeq" id="WP_134432727.1">
    <property type="nucleotide sequence ID" value="NZ_SOGQ01000083.1"/>
</dbReference>
<reference evidence="1 2" key="1">
    <citation type="submission" date="2019-03" db="EMBL/GenBank/DDBJ databases">
        <title>Genomics of glacier-inhabiting Cryobacterium strains.</title>
        <authorList>
            <person name="Liu Q."/>
            <person name="Xin Y.-H."/>
        </authorList>
    </citation>
    <scope>NUCLEOTIDE SEQUENCE [LARGE SCALE GENOMIC DNA]</scope>
    <source>
        <strain evidence="1 2">TMT1-23-1</strain>
    </source>
</reference>
<dbReference type="EMBL" id="SOGQ01000083">
    <property type="protein sequence ID" value="TFC94572.1"/>
    <property type="molecule type" value="Genomic_DNA"/>
</dbReference>